<dbReference type="Proteomes" id="UP000887580">
    <property type="component" value="Unplaced"/>
</dbReference>
<evidence type="ECO:0000313" key="2">
    <source>
        <dbReference type="WBParaSite" id="PS1159_v2.g20672.t1"/>
    </source>
</evidence>
<evidence type="ECO:0000313" key="1">
    <source>
        <dbReference type="Proteomes" id="UP000887580"/>
    </source>
</evidence>
<name>A0AC35FTF3_9BILA</name>
<dbReference type="WBParaSite" id="PS1159_v2.g20672.t1">
    <property type="protein sequence ID" value="PS1159_v2.g20672.t1"/>
    <property type="gene ID" value="PS1159_v2.g20672"/>
</dbReference>
<organism evidence="1 2">
    <name type="scientific">Panagrolaimus sp. PS1159</name>
    <dbReference type="NCBI Taxonomy" id="55785"/>
    <lineage>
        <taxon>Eukaryota</taxon>
        <taxon>Metazoa</taxon>
        <taxon>Ecdysozoa</taxon>
        <taxon>Nematoda</taxon>
        <taxon>Chromadorea</taxon>
        <taxon>Rhabditida</taxon>
        <taxon>Tylenchina</taxon>
        <taxon>Panagrolaimomorpha</taxon>
        <taxon>Panagrolaimoidea</taxon>
        <taxon>Panagrolaimidae</taxon>
        <taxon>Panagrolaimus</taxon>
    </lineage>
</organism>
<accession>A0AC35FTF3</accession>
<reference evidence="2" key="1">
    <citation type="submission" date="2022-11" db="UniProtKB">
        <authorList>
            <consortium name="WormBaseParasite"/>
        </authorList>
    </citation>
    <scope>IDENTIFICATION</scope>
</reference>
<protein>
    <submittedName>
        <fullName evidence="2">Uncharacterized protein</fullName>
    </submittedName>
</protein>
<sequence>MPKEIVPLTAATHHHDNETAATEISLKKVTETWYDPLTLKKIGYAYLWILTCVLAFIIGVCAGQRASRPHRVRTTSNIV</sequence>
<proteinExistence type="predicted"/>